<feature type="region of interest" description="Disordered" evidence="2">
    <location>
        <begin position="1"/>
        <end position="24"/>
    </location>
</feature>
<dbReference type="GO" id="GO:0016787">
    <property type="term" value="F:hydrolase activity"/>
    <property type="evidence" value="ECO:0007669"/>
    <property type="project" value="UniProtKB-KW"/>
</dbReference>
<dbReference type="OrthoDB" id="3243781at2759"/>
<keyword evidence="1" id="KW-0175">Coiled coil</keyword>
<protein>
    <submittedName>
        <fullName evidence="3">Ubiquitin carboxyl-terminal hydrolase</fullName>
    </submittedName>
</protein>
<reference evidence="3 4" key="1">
    <citation type="journal article" date="2019" name="Fungal Biol. Biotechnol.">
        <title>Draft genome sequence of fastidious pathogen Ceratobasidium theobromae, which causes vascular-streak dieback in Theobroma cacao.</title>
        <authorList>
            <person name="Ali S.S."/>
            <person name="Asman A."/>
            <person name="Shao J."/>
            <person name="Firmansyah A.P."/>
            <person name="Susilo A.W."/>
            <person name="Rosmana A."/>
            <person name="McMahon P."/>
            <person name="Junaid M."/>
            <person name="Guest D."/>
            <person name="Kheng T.Y."/>
            <person name="Meinhardt L.W."/>
            <person name="Bailey B.A."/>
        </authorList>
    </citation>
    <scope>NUCLEOTIDE SEQUENCE [LARGE SCALE GENOMIC DNA]</scope>
    <source>
        <strain evidence="3 4">CT2</strain>
    </source>
</reference>
<gene>
    <name evidence="3" type="ORF">CTheo_1476</name>
</gene>
<evidence type="ECO:0000256" key="2">
    <source>
        <dbReference type="SAM" id="MobiDB-lite"/>
    </source>
</evidence>
<dbReference type="EMBL" id="SSOP01000013">
    <property type="protein sequence ID" value="KAB5595015.1"/>
    <property type="molecule type" value="Genomic_DNA"/>
</dbReference>
<keyword evidence="3" id="KW-0378">Hydrolase</keyword>
<dbReference type="AlphaFoldDB" id="A0A5N5QTC6"/>
<name>A0A5N5QTC6_9AGAM</name>
<dbReference type="Proteomes" id="UP000383932">
    <property type="component" value="Unassembled WGS sequence"/>
</dbReference>
<proteinExistence type="predicted"/>
<evidence type="ECO:0000256" key="1">
    <source>
        <dbReference type="SAM" id="Coils"/>
    </source>
</evidence>
<feature type="coiled-coil region" evidence="1">
    <location>
        <begin position="334"/>
        <end position="445"/>
    </location>
</feature>
<organism evidence="3 4">
    <name type="scientific">Ceratobasidium theobromae</name>
    <dbReference type="NCBI Taxonomy" id="1582974"/>
    <lineage>
        <taxon>Eukaryota</taxon>
        <taxon>Fungi</taxon>
        <taxon>Dikarya</taxon>
        <taxon>Basidiomycota</taxon>
        <taxon>Agaricomycotina</taxon>
        <taxon>Agaricomycetes</taxon>
        <taxon>Cantharellales</taxon>
        <taxon>Ceratobasidiaceae</taxon>
        <taxon>Ceratobasidium</taxon>
    </lineage>
</organism>
<evidence type="ECO:0000313" key="4">
    <source>
        <dbReference type="Proteomes" id="UP000383932"/>
    </source>
</evidence>
<sequence>MSNLHDSTQAPTPTSSHDITGNSHDSPLMTMASFFKYLLRALKKMTTGTPSSSAERRTMPCHKLVFPTSMFKPDKLLTKKTLDTYRPSILLDSFLDRAVDSVESIRVTSLSYHKETYRAGHEYLVIKVEDTKYNCSNFIKIDRCPPKGEELALPPRPSDNAACTFRLATEDDVLSTSTSRNSRRSGLGSSFVNSSSSSSGGVFDSLGNPVTQDRFHVSTSGTLESVQVKKSKRLATVHFQTNTPTLVQVLILANIVSESQPEYQLFQTQCYWYAFTIWEVLKLEFPNPGDWPRHHNNTGKHKLIPWIEWHKRSLKGAQANTAQEELIHTHTSLADKYRVALADFMKEIKKIQDELEGKARAQEDAAQANTRTQARNEELEENALRHQAKEKELEENALRHQAKEKEWEENALRHQAKEKEWEENALRHQAKEKEWEEEMARARAMIMELGGKLAPAGGQGD</sequence>
<keyword evidence="4" id="KW-1185">Reference proteome</keyword>
<comment type="caution">
    <text evidence="3">The sequence shown here is derived from an EMBL/GenBank/DDBJ whole genome shotgun (WGS) entry which is preliminary data.</text>
</comment>
<evidence type="ECO:0000313" key="3">
    <source>
        <dbReference type="EMBL" id="KAB5595015.1"/>
    </source>
</evidence>
<feature type="region of interest" description="Disordered" evidence="2">
    <location>
        <begin position="176"/>
        <end position="203"/>
    </location>
</feature>
<accession>A0A5N5QTC6</accession>